<feature type="transmembrane region" description="Helical" evidence="1">
    <location>
        <begin position="183"/>
        <end position="200"/>
    </location>
</feature>
<keyword evidence="3" id="KW-1185">Reference proteome</keyword>
<evidence type="ECO:0008006" key="4">
    <source>
        <dbReference type="Google" id="ProtNLM"/>
    </source>
</evidence>
<feature type="transmembrane region" description="Helical" evidence="1">
    <location>
        <begin position="131"/>
        <end position="153"/>
    </location>
</feature>
<reference evidence="2 3" key="1">
    <citation type="journal article" date="2016" name="MBio">
        <title>Lateral Gene Transfer in a Heavy Metal-Contaminated-Groundwater Microbial Community.</title>
        <authorList>
            <person name="Hemme C.L."/>
            <person name="Green S.J."/>
            <person name="Rishishwar L."/>
            <person name="Prakash O."/>
            <person name="Pettenato A."/>
            <person name="Chakraborty R."/>
            <person name="Deutschbauer A.M."/>
            <person name="Van Nostrand J.D."/>
            <person name="Wu L."/>
            <person name="He Z."/>
            <person name="Jordan I.K."/>
            <person name="Hazen T.C."/>
            <person name="Arkin A.P."/>
            <person name="Kostka J.E."/>
            <person name="Zhou J."/>
        </authorList>
    </citation>
    <scope>NUCLEOTIDE SEQUENCE [LARGE SCALE GENOMIC DNA]</scope>
    <source>
        <strain evidence="2 3">FW104-T7</strain>
    </source>
</reference>
<dbReference type="Proteomes" id="UP000076131">
    <property type="component" value="Unassembled WGS sequence"/>
</dbReference>
<gene>
    <name evidence="2" type="ORF">RHOFW104T7_16355</name>
</gene>
<dbReference type="PANTHER" id="PTHR42709:SF11">
    <property type="entry name" value="DEDA FAMILY PROTEIN"/>
    <property type="match status" value="1"/>
</dbReference>
<name>A0A154QFF6_9GAMM</name>
<keyword evidence="1" id="KW-0472">Membrane</keyword>
<organism evidence="2 3">
    <name type="scientific">Rhodanobacter thiooxydans</name>
    <dbReference type="NCBI Taxonomy" id="416169"/>
    <lineage>
        <taxon>Bacteria</taxon>
        <taxon>Pseudomonadati</taxon>
        <taxon>Pseudomonadota</taxon>
        <taxon>Gammaproteobacteria</taxon>
        <taxon>Lysobacterales</taxon>
        <taxon>Rhodanobacteraceae</taxon>
        <taxon>Rhodanobacter</taxon>
    </lineage>
</organism>
<dbReference type="EMBL" id="LVJS01000052">
    <property type="protein sequence ID" value="KZC22935.1"/>
    <property type="molecule type" value="Genomic_DNA"/>
</dbReference>
<feature type="transmembrane region" description="Helical" evidence="1">
    <location>
        <begin position="20"/>
        <end position="43"/>
    </location>
</feature>
<feature type="transmembrane region" description="Helical" evidence="1">
    <location>
        <begin position="55"/>
        <end position="75"/>
    </location>
</feature>
<protein>
    <recommendedName>
        <fullName evidence="4">DedA family protein</fullName>
    </recommendedName>
</protein>
<dbReference type="AlphaFoldDB" id="A0A154QFF6"/>
<dbReference type="RefSeq" id="WP_008434760.1">
    <property type="nucleotide sequence ID" value="NZ_LVJS01000052.1"/>
</dbReference>
<dbReference type="STRING" id="416169.RHOFW104T7_16355"/>
<sequence>MRLFGALYARALSWAREPRALYYLAGLSFVESFIFPIPPEAMLAPMMLGKRHKAFFFANLSLLFSLLGALVGYMLGHWAFHALRPVLDALHLLAPIEQGVATLSRQMVEHRWGMYGVLILAALQPVVPMKFVTWACGIIGVPILPFLLCIGLGRGKRVWLLALLIRLVGERAERILHENIERIGWAALVLLALLLGWWFWLH</sequence>
<keyword evidence="1" id="KW-0812">Transmembrane</keyword>
<dbReference type="eggNOG" id="COG1238">
    <property type="taxonomic scope" value="Bacteria"/>
</dbReference>
<evidence type="ECO:0000256" key="1">
    <source>
        <dbReference type="SAM" id="Phobius"/>
    </source>
</evidence>
<proteinExistence type="predicted"/>
<evidence type="ECO:0000313" key="3">
    <source>
        <dbReference type="Proteomes" id="UP000076131"/>
    </source>
</evidence>
<dbReference type="InterPro" id="IPR051311">
    <property type="entry name" value="DedA_domain"/>
</dbReference>
<accession>A0A154QFF6</accession>
<keyword evidence="1" id="KW-1133">Transmembrane helix</keyword>
<comment type="caution">
    <text evidence="2">The sequence shown here is derived from an EMBL/GenBank/DDBJ whole genome shotgun (WGS) entry which is preliminary data.</text>
</comment>
<dbReference type="GO" id="GO:0005886">
    <property type="term" value="C:plasma membrane"/>
    <property type="evidence" value="ECO:0007669"/>
    <property type="project" value="TreeGrafter"/>
</dbReference>
<evidence type="ECO:0000313" key="2">
    <source>
        <dbReference type="EMBL" id="KZC22935.1"/>
    </source>
</evidence>
<dbReference type="PANTHER" id="PTHR42709">
    <property type="entry name" value="ALKALINE PHOSPHATASE LIKE PROTEIN"/>
    <property type="match status" value="1"/>
</dbReference>